<protein>
    <submittedName>
        <fullName evidence="2">Uncharacterized protein</fullName>
    </submittedName>
</protein>
<proteinExistence type="predicted"/>
<accession>A0AC34G1Z8</accession>
<reference evidence="2" key="1">
    <citation type="submission" date="2022-11" db="UniProtKB">
        <authorList>
            <consortium name="WormBaseParasite"/>
        </authorList>
    </citation>
    <scope>IDENTIFICATION</scope>
</reference>
<sequence length="281" mass="32088">MDLETRSFANNSGIFNAIDRNDSTLYASQFLNAEQTDVFSEICQSIFVDYHATCLSEASFEDTLNGFKETAMNGVQIFQRTFNNGKKGDRRIEMILNSLKAERNIFDLILKLYRAEVIAQQKDENTSLLKRLFMENAEFRRLATLLHWSEEVAFQDPIGFSQLVKEVEHIGSIDHALSHAALQKKFAHLDSVYLKQLSDEDSENLERIKRIFFCLLRCGRSARLSELAEQTGLSSLKAYLQVRQLLTDPDSTPLEETAESYEFAESRLNFKSTASLILSLV</sequence>
<name>A0AC34G1Z8_9BILA</name>
<evidence type="ECO:0000313" key="1">
    <source>
        <dbReference type="Proteomes" id="UP000887579"/>
    </source>
</evidence>
<evidence type="ECO:0000313" key="2">
    <source>
        <dbReference type="WBParaSite" id="ES5_v2.g23528.t1"/>
    </source>
</evidence>
<dbReference type="Proteomes" id="UP000887579">
    <property type="component" value="Unplaced"/>
</dbReference>
<dbReference type="WBParaSite" id="ES5_v2.g23528.t1">
    <property type="protein sequence ID" value="ES5_v2.g23528.t1"/>
    <property type="gene ID" value="ES5_v2.g23528"/>
</dbReference>
<organism evidence="1 2">
    <name type="scientific">Panagrolaimus sp. ES5</name>
    <dbReference type="NCBI Taxonomy" id="591445"/>
    <lineage>
        <taxon>Eukaryota</taxon>
        <taxon>Metazoa</taxon>
        <taxon>Ecdysozoa</taxon>
        <taxon>Nematoda</taxon>
        <taxon>Chromadorea</taxon>
        <taxon>Rhabditida</taxon>
        <taxon>Tylenchina</taxon>
        <taxon>Panagrolaimomorpha</taxon>
        <taxon>Panagrolaimoidea</taxon>
        <taxon>Panagrolaimidae</taxon>
        <taxon>Panagrolaimus</taxon>
    </lineage>
</organism>